<evidence type="ECO:0007829" key="9">
    <source>
        <dbReference type="PeptideAtlas" id="A0A3Q2IJD2"/>
    </source>
</evidence>
<dbReference type="InterPro" id="IPR027417">
    <property type="entry name" value="P-loop_NTPase"/>
</dbReference>
<keyword evidence="7" id="KW-1185">Reference proteome</keyword>
<evidence type="ECO:0000313" key="6">
    <source>
        <dbReference type="Ensembl" id="ENSECAP00000045708.3"/>
    </source>
</evidence>
<dbReference type="GeneTree" id="ENSGT00940000154568"/>
<dbReference type="Proteomes" id="UP000002281">
    <property type="component" value="Chromosome 5"/>
</dbReference>
<proteinExistence type="evidence at protein level"/>
<dbReference type="Pfam" id="PF05191">
    <property type="entry name" value="ADK_lid"/>
    <property type="match status" value="1"/>
</dbReference>
<keyword evidence="9" id="KW-1267">Proteomics identification</keyword>
<dbReference type="Ensembl" id="ENSECAT00000032789.3">
    <property type="protein sequence ID" value="ENSECAP00000045708.3"/>
    <property type="gene ID" value="ENSECAG00000018332.4"/>
</dbReference>
<accession>A0A3Q2IJD2</accession>
<keyword evidence="2" id="KW-0547">Nucleotide-binding</keyword>
<feature type="domain" description="Adenylate kinase active site lid" evidence="5">
    <location>
        <begin position="197"/>
        <end position="232"/>
    </location>
</feature>
<name>A0A3Q2IJD2_HORSE</name>
<gene>
    <name evidence="6 8" type="primary">AK4</name>
</gene>
<evidence type="ECO:0000256" key="1">
    <source>
        <dbReference type="ARBA" id="ARBA00022679"/>
    </source>
</evidence>
<evidence type="ECO:0000256" key="3">
    <source>
        <dbReference type="ARBA" id="ARBA00022777"/>
    </source>
</evidence>
<feature type="region of interest" description="Disordered" evidence="4">
    <location>
        <begin position="1"/>
        <end position="137"/>
    </location>
</feature>
<protein>
    <submittedName>
        <fullName evidence="6">Adenylate kinase 4</fullName>
    </submittedName>
</protein>
<dbReference type="VGNC" id="VGNC:15197">
    <property type="gene designation" value="AK4"/>
</dbReference>
<feature type="compositionally biased region" description="Low complexity" evidence="4">
    <location>
        <begin position="1"/>
        <end position="24"/>
    </location>
</feature>
<reference evidence="6" key="3">
    <citation type="submission" date="2025-09" db="UniProtKB">
        <authorList>
            <consortium name="Ensembl"/>
        </authorList>
    </citation>
    <scope>IDENTIFICATION</scope>
    <source>
        <strain evidence="6">Thoroughbred</strain>
    </source>
</reference>
<dbReference type="PaxDb" id="9796-ENSECAP00000045708"/>
<evidence type="ECO:0000313" key="8">
    <source>
        <dbReference type="VGNC" id="VGNC:15197"/>
    </source>
</evidence>
<dbReference type="Bgee" id="ENSECAG00000018332">
    <property type="expression patterns" value="Expressed in articular cartilage of joint and 21 other cell types or tissues"/>
</dbReference>
<evidence type="ECO:0000259" key="5">
    <source>
        <dbReference type="Pfam" id="PF05191"/>
    </source>
</evidence>
<dbReference type="GO" id="GO:0004017">
    <property type="term" value="F:AMP kinase activity"/>
    <property type="evidence" value="ECO:0007669"/>
    <property type="project" value="InterPro"/>
</dbReference>
<evidence type="ECO:0000313" key="7">
    <source>
        <dbReference type="Proteomes" id="UP000002281"/>
    </source>
</evidence>
<dbReference type="Gene3D" id="3.40.50.300">
    <property type="entry name" value="P-loop containing nucleotide triphosphate hydrolases"/>
    <property type="match status" value="1"/>
</dbReference>
<dbReference type="STRING" id="9796.ENSECAP00000045708"/>
<reference evidence="6 7" key="1">
    <citation type="journal article" date="2009" name="Science">
        <title>Genome sequence, comparative analysis, and population genetics of the domestic horse.</title>
        <authorList>
            <consortium name="Broad Institute Genome Sequencing Platform"/>
            <consortium name="Broad Institute Whole Genome Assembly Team"/>
            <person name="Wade C.M."/>
            <person name="Giulotto E."/>
            <person name="Sigurdsson S."/>
            <person name="Zoli M."/>
            <person name="Gnerre S."/>
            <person name="Imsland F."/>
            <person name="Lear T.L."/>
            <person name="Adelson D.L."/>
            <person name="Bailey E."/>
            <person name="Bellone R.R."/>
            <person name="Bloecker H."/>
            <person name="Distl O."/>
            <person name="Edgar R.C."/>
            <person name="Garber M."/>
            <person name="Leeb T."/>
            <person name="Mauceli E."/>
            <person name="MacLeod J.N."/>
            <person name="Penedo M.C.T."/>
            <person name="Raison J.M."/>
            <person name="Sharpe T."/>
            <person name="Vogel J."/>
            <person name="Andersson L."/>
            <person name="Antczak D.F."/>
            <person name="Biagi T."/>
            <person name="Binns M.M."/>
            <person name="Chowdhary B.P."/>
            <person name="Coleman S.J."/>
            <person name="Della Valle G."/>
            <person name="Fryc S."/>
            <person name="Guerin G."/>
            <person name="Hasegawa T."/>
            <person name="Hill E.W."/>
            <person name="Jurka J."/>
            <person name="Kiialainen A."/>
            <person name="Lindgren G."/>
            <person name="Liu J."/>
            <person name="Magnani E."/>
            <person name="Mickelson J.R."/>
            <person name="Murray J."/>
            <person name="Nergadze S.G."/>
            <person name="Onofrio R."/>
            <person name="Pedroni S."/>
            <person name="Piras M.F."/>
            <person name="Raudsepp T."/>
            <person name="Rocchi M."/>
            <person name="Roeed K.H."/>
            <person name="Ryder O.A."/>
            <person name="Searle S."/>
            <person name="Skow L."/>
            <person name="Swinburne J.E."/>
            <person name="Syvaenen A.C."/>
            <person name="Tozaki T."/>
            <person name="Valberg S.J."/>
            <person name="Vaudin M."/>
            <person name="White J.R."/>
            <person name="Zody M.C."/>
            <person name="Lander E.S."/>
            <person name="Lindblad-Toh K."/>
        </authorList>
    </citation>
    <scope>NUCLEOTIDE SEQUENCE [LARGE SCALE GENOMIC DNA]</scope>
    <source>
        <strain evidence="6 7">Thoroughbred</strain>
    </source>
</reference>
<dbReference type="Pfam" id="PF00406">
    <property type="entry name" value="ADK"/>
    <property type="match status" value="1"/>
</dbReference>
<reference evidence="6" key="2">
    <citation type="submission" date="2025-08" db="UniProtKB">
        <authorList>
            <consortium name="Ensembl"/>
        </authorList>
    </citation>
    <scope>IDENTIFICATION</scope>
    <source>
        <strain evidence="6">Thoroughbred</strain>
    </source>
</reference>
<dbReference type="AlphaFoldDB" id="A0A3Q2IJD2"/>
<sequence length="294" mass="32018">RRRPAGSGPEASGSAASRPAEGASIWPLRGERRGPPAPGGGERIRPPSAEGRPASPRASPGCQRRAEGRKFPGLLRGRCPAAPSSPRPWLPNSCARSSWGHPARARAPCARGSPRTLASSISPAATSCGRTSRPTRPGEIWHGAQVKDLTSFEASLQSEGFPRTLVQAEALDKICALDLVITLNIPFETLKDRLSRRWIHPPSGRVYNLDFNPPHVHGIDDITGEPLIQQEDDKPEAVAARLRQYKDVAKPVIELYKSRGVLHQFSGTETNKIWPYVYTLFSNKITPVQSKEAQ</sequence>
<evidence type="ECO:0000256" key="2">
    <source>
        <dbReference type="ARBA" id="ARBA00022741"/>
    </source>
</evidence>
<organism evidence="6 7">
    <name type="scientific">Equus caballus</name>
    <name type="common">Horse</name>
    <dbReference type="NCBI Taxonomy" id="9796"/>
    <lineage>
        <taxon>Eukaryota</taxon>
        <taxon>Metazoa</taxon>
        <taxon>Chordata</taxon>
        <taxon>Craniata</taxon>
        <taxon>Vertebrata</taxon>
        <taxon>Euteleostomi</taxon>
        <taxon>Mammalia</taxon>
        <taxon>Eutheria</taxon>
        <taxon>Laurasiatheria</taxon>
        <taxon>Perissodactyla</taxon>
        <taxon>Equidae</taxon>
        <taxon>Equus</taxon>
    </lineage>
</organism>
<dbReference type="InterPro" id="IPR007862">
    <property type="entry name" value="Adenylate_kinase_lid-dom"/>
</dbReference>
<dbReference type="InterPro" id="IPR000850">
    <property type="entry name" value="Adenylat/UMP-CMP_kin"/>
</dbReference>
<feature type="compositionally biased region" description="Polar residues" evidence="4">
    <location>
        <begin position="116"/>
        <end position="134"/>
    </location>
</feature>
<dbReference type="PANTHER" id="PTHR23359">
    <property type="entry name" value="NUCLEOTIDE KINASE"/>
    <property type="match status" value="1"/>
</dbReference>
<dbReference type="CDD" id="cd01428">
    <property type="entry name" value="ADK"/>
    <property type="match status" value="1"/>
</dbReference>
<dbReference type="InParanoid" id="A0A3Q2IJD2"/>
<keyword evidence="3" id="KW-0418">Kinase</keyword>
<dbReference type="SUPFAM" id="SSF52540">
    <property type="entry name" value="P-loop containing nucleoside triphosphate hydrolases"/>
    <property type="match status" value="1"/>
</dbReference>
<dbReference type="HAMAP" id="MF_00235">
    <property type="entry name" value="Adenylate_kinase_Adk"/>
    <property type="match status" value="1"/>
</dbReference>
<keyword evidence="1" id="KW-0808">Transferase</keyword>
<dbReference type="GO" id="GO:0005524">
    <property type="term" value="F:ATP binding"/>
    <property type="evidence" value="ECO:0007669"/>
    <property type="project" value="InterPro"/>
</dbReference>
<evidence type="ECO:0000256" key="4">
    <source>
        <dbReference type="SAM" id="MobiDB-lite"/>
    </source>
</evidence>